<comment type="caution">
    <text evidence="2">The sequence shown here is derived from an EMBL/GenBank/DDBJ whole genome shotgun (WGS) entry which is preliminary data.</text>
</comment>
<proteinExistence type="predicted"/>
<dbReference type="PANTHER" id="PTHR31527:SF0">
    <property type="entry name" value="RE64534P"/>
    <property type="match status" value="1"/>
</dbReference>
<reference evidence="2 3" key="1">
    <citation type="submission" date="2020-08" db="EMBL/GenBank/DDBJ databases">
        <title>Genomic Encyclopedia of Type Strains, Phase IV (KMG-IV): sequencing the most valuable type-strain genomes for metagenomic binning, comparative biology and taxonomic classification.</title>
        <authorList>
            <person name="Goeker M."/>
        </authorList>
    </citation>
    <scope>NUCLEOTIDE SEQUENCE [LARGE SCALE GENOMIC DNA]</scope>
    <source>
        <strain evidence="2 3">DSM 103570</strain>
    </source>
</reference>
<dbReference type="EMBL" id="JACIEM010000003">
    <property type="protein sequence ID" value="MBB4003644.1"/>
    <property type="molecule type" value="Genomic_DNA"/>
</dbReference>
<dbReference type="PANTHER" id="PTHR31527">
    <property type="entry name" value="RE64534P"/>
    <property type="match status" value="1"/>
</dbReference>
<evidence type="ECO:0000313" key="3">
    <source>
        <dbReference type="Proteomes" id="UP000588647"/>
    </source>
</evidence>
<dbReference type="AlphaFoldDB" id="A0A7W6HEA9"/>
<accession>A0A7W6HEA9</accession>
<sequence length="209" mass="22491">MPLLMKTPIPAELPAETTVEIAHGTAAVIEAWQGQLLTIEDMDGDRAAQLYAFTRADPAEFLSPHHTRVFSNSYRLGLGMRLVTNRRRPLMVLGRDSAGAHDLLMPASTRASLAQAGRPDGQGTREILMETLGAARLDMPKIPDPVNLFLDVVVERDGRLVPTAAIAKPGRSITCRVLIDCRFVVIAGPNDLGIADGRGPLRALVGNAL</sequence>
<dbReference type="Proteomes" id="UP000588647">
    <property type="component" value="Unassembled WGS sequence"/>
</dbReference>
<organism evidence="2 3">
    <name type="scientific">Aurantimonas endophytica</name>
    <dbReference type="NCBI Taxonomy" id="1522175"/>
    <lineage>
        <taxon>Bacteria</taxon>
        <taxon>Pseudomonadati</taxon>
        <taxon>Pseudomonadota</taxon>
        <taxon>Alphaproteobacteria</taxon>
        <taxon>Hyphomicrobiales</taxon>
        <taxon>Aurantimonadaceae</taxon>
        <taxon>Aurantimonas</taxon>
    </lineage>
</organism>
<dbReference type="RefSeq" id="WP_252920247.1">
    <property type="nucleotide sequence ID" value="NZ_JAAAMM010000003.1"/>
</dbReference>
<protein>
    <recommendedName>
        <fullName evidence="1">DUF1989 domain-containing protein</fullName>
    </recommendedName>
</protein>
<dbReference type="InterPro" id="IPR018959">
    <property type="entry name" value="DUF1989"/>
</dbReference>
<evidence type="ECO:0000313" key="2">
    <source>
        <dbReference type="EMBL" id="MBB4003644.1"/>
    </source>
</evidence>
<feature type="domain" description="DUF1989" evidence="1">
    <location>
        <begin position="21"/>
        <end position="181"/>
    </location>
</feature>
<name>A0A7W6HEA9_9HYPH</name>
<evidence type="ECO:0000259" key="1">
    <source>
        <dbReference type="Pfam" id="PF09347"/>
    </source>
</evidence>
<gene>
    <name evidence="2" type="ORF">GGR03_002725</name>
</gene>
<keyword evidence="3" id="KW-1185">Reference proteome</keyword>
<dbReference type="Pfam" id="PF09347">
    <property type="entry name" value="DUF1989"/>
    <property type="match status" value="1"/>
</dbReference>